<feature type="transmembrane region" description="Helical" evidence="1">
    <location>
        <begin position="68"/>
        <end position="91"/>
    </location>
</feature>
<feature type="transmembrane region" description="Helical" evidence="1">
    <location>
        <begin position="103"/>
        <end position="126"/>
    </location>
</feature>
<feature type="transmembrane region" description="Helical" evidence="1">
    <location>
        <begin position="138"/>
        <end position="156"/>
    </location>
</feature>
<dbReference type="AlphaFoldDB" id="A0A850HE82"/>
<protein>
    <submittedName>
        <fullName evidence="2">TIGR00341 family protein</fullName>
    </submittedName>
</protein>
<feature type="transmembrane region" description="Helical" evidence="1">
    <location>
        <begin position="195"/>
        <end position="216"/>
    </location>
</feature>
<keyword evidence="1" id="KW-0472">Membrane</keyword>
<keyword evidence="3" id="KW-1185">Reference proteome</keyword>
<dbReference type="PANTHER" id="PTHR20992:SF9">
    <property type="entry name" value="AT15442P-RELATED"/>
    <property type="match status" value="1"/>
</dbReference>
<dbReference type="Pfam" id="PF04087">
    <property type="entry name" value="DUF389"/>
    <property type="match status" value="1"/>
</dbReference>
<dbReference type="NCBIfam" id="TIGR00341">
    <property type="entry name" value="TIGR00341 family protein"/>
    <property type="match status" value="1"/>
</dbReference>
<dbReference type="Proteomes" id="UP000561438">
    <property type="component" value="Unassembled WGS sequence"/>
</dbReference>
<evidence type="ECO:0000256" key="1">
    <source>
        <dbReference type="SAM" id="Phobius"/>
    </source>
</evidence>
<feature type="transmembrane region" description="Helical" evidence="1">
    <location>
        <begin position="228"/>
        <end position="254"/>
    </location>
</feature>
<feature type="transmembrane region" description="Helical" evidence="1">
    <location>
        <begin position="163"/>
        <end position="183"/>
    </location>
</feature>
<sequence>MLERDSFAGVILSWRRWWRDAVVGTVDKASVIEKRREECLLSARYLFMIAMSGGIAILGLLLSSPAVVIGAMLLSPLMGPIMGLGFALAVGDYKWMRQSMRSLLAGTVIAIALCALIVFVSPLQTVTSEIASRTRPNLFDLMVAVFSALAGAYAMIRGREGTIVGVAIATALMPPIAVVGFGLATFNWTVFSGALLLYVTNLVAIALIAMAMARLYGFSSTLSERSTLVQNVIVVSVFVALAIPLGLTLIQIGWEAQAQRVIRSELLDGFDDRARLSQIDIDWDAEPLTIDATVLTPRLEDEAERFARQGLERELDRPVNLTLTQYLVGTSASAAEEAQLQAARAQEEAAANRAEELAARLSIVAGVDPENVTVDRQRRRALVTAQPLEGASLAAYRELERRITDTEQGWDVRITPPLRDLPDITFEEKEPDAAGRRALALAAWASSRTGVPVRLSGPAGAVAAASQVLSGAGVQFTAETDGEGFGPVTVNWNTGDTE</sequence>
<gene>
    <name evidence="2" type="ORF">HUV48_10870</name>
</gene>
<feature type="transmembrane region" description="Helical" evidence="1">
    <location>
        <begin position="43"/>
        <end position="62"/>
    </location>
</feature>
<reference evidence="2 3" key="1">
    <citation type="submission" date="2020-06" db="EMBL/GenBank/DDBJ databases">
        <title>Altererythrobacter sp. HHU K3-1.</title>
        <authorList>
            <person name="Zhang D."/>
            <person name="Xue H."/>
        </authorList>
    </citation>
    <scope>NUCLEOTIDE SEQUENCE [LARGE SCALE GENOMIC DNA]</scope>
    <source>
        <strain evidence="2 3">HHU K3-1</strain>
    </source>
</reference>
<dbReference type="EMBL" id="JABWGV010000003">
    <property type="protein sequence ID" value="NVD45509.1"/>
    <property type="molecule type" value="Genomic_DNA"/>
</dbReference>
<keyword evidence="1" id="KW-1133">Transmembrane helix</keyword>
<organism evidence="2 3">
    <name type="scientific">Qipengyuania atrilutea</name>
    <dbReference type="NCBI Taxonomy" id="2744473"/>
    <lineage>
        <taxon>Bacteria</taxon>
        <taxon>Pseudomonadati</taxon>
        <taxon>Pseudomonadota</taxon>
        <taxon>Alphaproteobacteria</taxon>
        <taxon>Sphingomonadales</taxon>
        <taxon>Erythrobacteraceae</taxon>
        <taxon>Qipengyuania</taxon>
    </lineage>
</organism>
<evidence type="ECO:0000313" key="2">
    <source>
        <dbReference type="EMBL" id="NVD45509.1"/>
    </source>
</evidence>
<evidence type="ECO:0000313" key="3">
    <source>
        <dbReference type="Proteomes" id="UP000561438"/>
    </source>
</evidence>
<keyword evidence="1" id="KW-0812">Transmembrane</keyword>
<name>A0A850HE82_9SPHN</name>
<comment type="caution">
    <text evidence="2">The sequence shown here is derived from an EMBL/GenBank/DDBJ whole genome shotgun (WGS) entry which is preliminary data.</text>
</comment>
<dbReference type="InterPro" id="IPR005240">
    <property type="entry name" value="DUF389"/>
</dbReference>
<proteinExistence type="predicted"/>
<dbReference type="PANTHER" id="PTHR20992">
    <property type="entry name" value="AT15442P-RELATED"/>
    <property type="match status" value="1"/>
</dbReference>
<accession>A0A850HE82</accession>